<evidence type="ECO:0000259" key="2">
    <source>
        <dbReference type="Pfam" id="PF13946"/>
    </source>
</evidence>
<keyword evidence="5" id="KW-1185">Reference proteome</keyword>
<feature type="domain" description="DUF4214" evidence="2">
    <location>
        <begin position="1724"/>
        <end position="1769"/>
    </location>
</feature>
<comment type="caution">
    <text evidence="4">The sequence shown here is derived from an EMBL/GenBank/DDBJ whole genome shotgun (WGS) entry which is preliminary data.</text>
</comment>
<evidence type="ECO:0000313" key="5">
    <source>
        <dbReference type="Proteomes" id="UP000541347"/>
    </source>
</evidence>
<dbReference type="InterPro" id="IPR013491">
    <property type="entry name" value="Tape_meas_N"/>
</dbReference>
<keyword evidence="1" id="KW-0175">Coiled coil</keyword>
<dbReference type="Pfam" id="PF20155">
    <property type="entry name" value="TMP_3"/>
    <property type="match status" value="1"/>
</dbReference>
<dbReference type="PANTHER" id="PTHR34491">
    <property type="entry name" value="A-TYPE INCLUSION PROTEIN, PUTATIVE-RELATED"/>
    <property type="match status" value="1"/>
</dbReference>
<dbReference type="Gene3D" id="1.10.3130.20">
    <property type="entry name" value="Phycobilisome linker domain"/>
    <property type="match status" value="1"/>
</dbReference>
<dbReference type="Pfam" id="PF13946">
    <property type="entry name" value="DUF4214"/>
    <property type="match status" value="2"/>
</dbReference>
<name>A0ABW9ZM60_9HYPH</name>
<organism evidence="4 5">
    <name type="scientific">Pannonibacter tanglangensis</name>
    <dbReference type="NCBI Taxonomy" id="2750084"/>
    <lineage>
        <taxon>Bacteria</taxon>
        <taxon>Pseudomonadati</taxon>
        <taxon>Pseudomonadota</taxon>
        <taxon>Alphaproteobacteria</taxon>
        <taxon>Hyphomicrobiales</taxon>
        <taxon>Stappiaceae</taxon>
        <taxon>Pannonibacter</taxon>
    </lineage>
</organism>
<evidence type="ECO:0000259" key="3">
    <source>
        <dbReference type="Pfam" id="PF20155"/>
    </source>
</evidence>
<dbReference type="EMBL" id="JAABLP010000003">
    <property type="protein sequence ID" value="NBN64142.1"/>
    <property type="molecule type" value="Genomic_DNA"/>
</dbReference>
<dbReference type="PANTHER" id="PTHR34491:SF74">
    <property type="entry name" value="DUF4456 DOMAIN-CONTAINING PROTEIN"/>
    <property type="match status" value="1"/>
</dbReference>
<feature type="domain" description="DUF4214" evidence="2">
    <location>
        <begin position="1674"/>
        <end position="1723"/>
    </location>
</feature>
<evidence type="ECO:0000256" key="1">
    <source>
        <dbReference type="SAM" id="Coils"/>
    </source>
</evidence>
<gene>
    <name evidence="4" type="ORF">GWI71_10665</name>
</gene>
<dbReference type="InterPro" id="IPR038255">
    <property type="entry name" value="PBS_linker_sf"/>
</dbReference>
<feature type="domain" description="Tape measure protein N-terminal" evidence="3">
    <location>
        <begin position="102"/>
        <end position="270"/>
    </location>
</feature>
<accession>A0ABW9ZM60</accession>
<dbReference type="InterPro" id="IPR025282">
    <property type="entry name" value="DUF4214"/>
</dbReference>
<feature type="coiled-coil region" evidence="1">
    <location>
        <begin position="1598"/>
        <end position="1625"/>
    </location>
</feature>
<reference evidence="4 5" key="1">
    <citation type="submission" date="2020-01" db="EMBL/GenBank/DDBJ databases">
        <authorList>
            <person name="Peng S.Y."/>
            <person name="Li J."/>
            <person name="Wang M."/>
            <person name="Wang L."/>
            <person name="Wang C.Q."/>
            <person name="Wang J.R."/>
        </authorList>
    </citation>
    <scope>NUCLEOTIDE SEQUENCE [LARGE SCALE GENOMIC DNA]</scope>
    <source>
        <strain evidence="4 5">XCT-34</strain>
    </source>
</reference>
<protein>
    <submittedName>
        <fullName evidence="4">DUF4214 domain-containing protein</fullName>
    </submittedName>
</protein>
<sequence length="1881" mass="196597">MTGDSDRSMEVVLAADIAGFERELRRADAEISAFSRRAQRGLGQLDQTMGNFNRTSSAAARTWAANVRAIDQQSQALAGLRGALAGASAAMATLGSVQLINGVVQTSASFEKLRASLKTVTGSAAAGAAAFEDIKRFAGTTPFSVAQATEAFIKLKALGLEPSMAAMESYGNTASAMGKDLLQWVEAIADATSGEFERLKEFGVKASRSGDEVAFTFRGVTTTVRNSADEVERYLRQIGTDTFAGAMREQMQGLNGALSQLDDQIQLTADAIGRGGLSQAIANLANDAASALEESRASFEGFGGALGSALEGAAGAMVPLARNADLAAIALAAVFAGRTIGAVTDYVQGTMQAVAASRANAAAALEDARAQGVNAVATLRAAQARRDLALANGATAGTLARLNRDVGAAERAVDGATASMARWSDELAQSTVRARAANATMSALRGTLAFFGGPIGLGITAITAGVAIWATRTSETETATQSLEAAVRRLREAYGQTGAEVEKLSQASRDMAAFQVGEALKEQRSQLEAARAELDAALDVWRTAMGRKADRRVQLGIDDPLNEFLRQGGALRQLADDFDQGRIGIDQFRDALARLGSENSGNAALVALVEQALRTTTQVADLERSVRNGEAALNSVRGAAGGAGGAIAGAAAAVDTYAASMRALSTALPGMQAAIGAQEKLAKAREELNKGLEAAAFMPDALSASQALMDRFREQEREITGVADATRELQRIEQDTHIDALPAKQRAAAQIRRQYEEREESIRALIKSGAKQAEVDELLAKNSRALERALGNSAAAFEASGRRAGGSGKRVAEAAKSVDDYRRIVERTAQQEMPWLRAAEEAQELREALAALIATGEDLPPEYVIAVRTRIAELEQGGSIADLGAGMGRDFGDAFSSGFGDVFRDLMEGGFESFDELLDRVTSRFADLGYQGIDRLFSGEAFKTIGSALKGSPVAEIRQAVEDGSERGAGKGTVFGWGQVFGGSAAGAMGAGGQALGQALGAFSMGYQSGSPLMGGLSGALSGLSTGLAFGPVGGAIGALLGGGLGLFGGILGGNAQARQKRLAAQRELATSMGAINQFKQLSAGRGIGEFRDGFTEYSDQSVKYQILARDAGNKGLQRELEQLHSQYFALLEKTFRKERDVALGNLNLGFGFDTAFFDAVDNMEQARDQLTGWVDDARYMFDRLRDYGNDLDPDAVNTYISEMEHAAQRYAISLVTGVEPMSDVAERINEIKGAAVGLEETLIRLAMSADEAAASVDQAVKTAMDKLRGEFAGEIRRSINDLTDRGYINQLNDAVRTLGERLADTRLLGLDSALALEEFDAAIASITKGASDSLPAAERAEVYRNALRAVSSASGEAAGVVDGLLKRALESLTEAAAEAATQLGEGARGLYAGIRGSISGAMGIGYYSEIEEALTLYNERLKTAADLGFEATGALRALELSLGQIAATSGLTEAQLEALAEVFPAISDTLRGLIGAGGSNQVADARSAADQARAALRAAYEAERSELEQTISTLSGFAEQIRAFRTQLRLDAQLSPLSPLEKLQEAARVYQETLAKVGQGDKDALGRLEQVSRDYLNEARAYYGSTEAYTTIWQSVDQQLAAALASAETQVSAAEQQLAALKTQVGALIDINDSVQSVGAAITGLNAAMAALASAEGAQAAAIRELAAMQAAQNTATIQALYQSLLGRQADAGGLAGWQQHLAGGGSIKDVASGIANSREAAIRNLYLSVLGREPDAAGLAGWLDYLAKGGDMAGVQAGIVNSPEAARLRLPGMAAGGLVSGGVAGVDSVPRMLMPGEFVMPVLATRNYASELAQMRAGTYQANDNSGAVAAEIRGLRQDVDRLAGVVAAGAKANVDAVQETTRAVQDQQRLAGMGRAAR</sequence>
<proteinExistence type="predicted"/>
<dbReference type="RefSeq" id="WP_161676160.1">
    <property type="nucleotide sequence ID" value="NZ_JAABLP010000003.1"/>
</dbReference>
<dbReference type="Proteomes" id="UP000541347">
    <property type="component" value="Unassembled WGS sequence"/>
</dbReference>
<evidence type="ECO:0000313" key="4">
    <source>
        <dbReference type="EMBL" id="NBN64142.1"/>
    </source>
</evidence>